<dbReference type="InterPro" id="IPR018037">
    <property type="entry name" value="FixH_proteobacterial"/>
</dbReference>
<evidence type="ECO:0000313" key="3">
    <source>
        <dbReference type="Proteomes" id="UP001549031"/>
    </source>
</evidence>
<dbReference type="Pfam" id="PF05751">
    <property type="entry name" value="FixH"/>
    <property type="match status" value="1"/>
</dbReference>
<gene>
    <name evidence="2" type="ORF">ABID21_001065</name>
</gene>
<organism evidence="2 3">
    <name type="scientific">Pseudorhizobium tarimense</name>
    <dbReference type="NCBI Taxonomy" id="1079109"/>
    <lineage>
        <taxon>Bacteria</taxon>
        <taxon>Pseudomonadati</taxon>
        <taxon>Pseudomonadota</taxon>
        <taxon>Alphaproteobacteria</taxon>
        <taxon>Hyphomicrobiales</taxon>
        <taxon>Rhizobiaceae</taxon>
        <taxon>Rhizobium/Agrobacterium group</taxon>
        <taxon>Pseudorhizobium</taxon>
    </lineage>
</organism>
<evidence type="ECO:0000313" key="2">
    <source>
        <dbReference type="EMBL" id="MET3584964.1"/>
    </source>
</evidence>
<keyword evidence="1" id="KW-1133">Transmembrane helix</keyword>
<protein>
    <submittedName>
        <fullName evidence="2">Nitrogen fixation protein FixH</fullName>
    </submittedName>
</protein>
<reference evidence="2 3" key="1">
    <citation type="submission" date="2024-06" db="EMBL/GenBank/DDBJ databases">
        <title>Genomic Encyclopedia of Type Strains, Phase IV (KMG-IV): sequencing the most valuable type-strain genomes for metagenomic binning, comparative biology and taxonomic classification.</title>
        <authorList>
            <person name="Goeker M."/>
        </authorList>
    </citation>
    <scope>NUCLEOTIDE SEQUENCE [LARGE SCALE GENOMIC DNA]</scope>
    <source>
        <strain evidence="2 3">DSM 105042</strain>
    </source>
</reference>
<name>A0ABV2H3D8_9HYPH</name>
<keyword evidence="1" id="KW-0812">Transmembrane</keyword>
<evidence type="ECO:0000256" key="1">
    <source>
        <dbReference type="SAM" id="Phobius"/>
    </source>
</evidence>
<dbReference type="PIRSF" id="PIRSF011386">
    <property type="entry name" value="FixH"/>
    <property type="match status" value="1"/>
</dbReference>
<proteinExistence type="predicted"/>
<dbReference type="Proteomes" id="UP001549031">
    <property type="component" value="Unassembled WGS sequence"/>
</dbReference>
<keyword evidence="1" id="KW-0472">Membrane</keyword>
<dbReference type="RefSeq" id="WP_247242790.1">
    <property type="nucleotide sequence ID" value="NZ_JALJRA010000003.1"/>
</dbReference>
<comment type="caution">
    <text evidence="2">The sequence shown here is derived from an EMBL/GenBank/DDBJ whole genome shotgun (WGS) entry which is preliminary data.</text>
</comment>
<dbReference type="EMBL" id="JBEPLJ010000003">
    <property type="protein sequence ID" value="MET3584964.1"/>
    <property type="molecule type" value="Genomic_DNA"/>
</dbReference>
<keyword evidence="3" id="KW-1185">Reference proteome</keyword>
<accession>A0ABV2H3D8</accession>
<sequence length="164" mass="18007">MNSTQEKSFVFTGWHMVGVMVLFFGTIISANFYMAWQATHSWSGLVVQNTCIASQEFNGKVAEAKALAATGLSGEVSIEGDQIRYRIKHPQGLKVEADALTLNFKRPVGEYQDFTLQLQRVGGGVFEARHAVLPGAWIVEANATEGGKRILHHTERVSVDGGQR</sequence>
<feature type="transmembrane region" description="Helical" evidence="1">
    <location>
        <begin position="12"/>
        <end position="33"/>
    </location>
</feature>
<dbReference type="InterPro" id="IPR008620">
    <property type="entry name" value="FixH"/>
</dbReference>